<keyword evidence="3" id="KW-0597">Phosphoprotein</keyword>
<keyword evidence="12" id="KW-1185">Reference proteome</keyword>
<dbReference type="SUPFAM" id="SSF55874">
    <property type="entry name" value="ATPase domain of HSP90 chaperone/DNA topoisomerase II/histidine kinase"/>
    <property type="match status" value="1"/>
</dbReference>
<keyword evidence="9" id="KW-0812">Transmembrane</keyword>
<evidence type="ECO:0000259" key="10">
    <source>
        <dbReference type="Pfam" id="PF07730"/>
    </source>
</evidence>
<evidence type="ECO:0000256" key="6">
    <source>
        <dbReference type="ARBA" id="ARBA00022777"/>
    </source>
</evidence>
<dbReference type="GO" id="GO:0005524">
    <property type="term" value="F:ATP binding"/>
    <property type="evidence" value="ECO:0007669"/>
    <property type="project" value="UniProtKB-KW"/>
</dbReference>
<keyword evidence="7" id="KW-0067">ATP-binding</keyword>
<evidence type="ECO:0000256" key="2">
    <source>
        <dbReference type="ARBA" id="ARBA00012438"/>
    </source>
</evidence>
<feature type="transmembrane region" description="Helical" evidence="9">
    <location>
        <begin position="62"/>
        <end position="81"/>
    </location>
</feature>
<evidence type="ECO:0000256" key="3">
    <source>
        <dbReference type="ARBA" id="ARBA00022553"/>
    </source>
</evidence>
<dbReference type="InterPro" id="IPR050482">
    <property type="entry name" value="Sensor_HK_TwoCompSys"/>
</dbReference>
<reference evidence="11 12" key="1">
    <citation type="submission" date="2019-07" db="EMBL/GenBank/DDBJ databases">
        <title>Whole genome shotgun sequence of Nocardia ninae NBRC 108245.</title>
        <authorList>
            <person name="Hosoyama A."/>
            <person name="Uohara A."/>
            <person name="Ohji S."/>
            <person name="Ichikawa N."/>
        </authorList>
    </citation>
    <scope>NUCLEOTIDE SEQUENCE [LARGE SCALE GENOMIC DNA]</scope>
    <source>
        <strain evidence="11 12">NBRC 108245</strain>
    </source>
</reference>
<evidence type="ECO:0000256" key="9">
    <source>
        <dbReference type="SAM" id="Phobius"/>
    </source>
</evidence>
<dbReference type="InterPro" id="IPR011712">
    <property type="entry name" value="Sig_transdc_His_kin_sub3_dim/P"/>
</dbReference>
<evidence type="ECO:0000256" key="5">
    <source>
        <dbReference type="ARBA" id="ARBA00022741"/>
    </source>
</evidence>
<keyword evidence="9" id="KW-0472">Membrane</keyword>
<gene>
    <name evidence="11" type="ORF">NN4_22400</name>
</gene>
<dbReference type="Gene3D" id="3.30.565.10">
    <property type="entry name" value="Histidine kinase-like ATPase, C-terminal domain"/>
    <property type="match status" value="1"/>
</dbReference>
<keyword evidence="8" id="KW-0902">Two-component regulatory system</keyword>
<dbReference type="Gene3D" id="1.20.5.1930">
    <property type="match status" value="1"/>
</dbReference>
<comment type="caution">
    <text evidence="11">The sequence shown here is derived from an EMBL/GenBank/DDBJ whole genome shotgun (WGS) entry which is preliminary data.</text>
</comment>
<dbReference type="PANTHER" id="PTHR24421">
    <property type="entry name" value="NITRATE/NITRITE SENSOR PROTEIN NARX-RELATED"/>
    <property type="match status" value="1"/>
</dbReference>
<evidence type="ECO:0000256" key="1">
    <source>
        <dbReference type="ARBA" id="ARBA00000085"/>
    </source>
</evidence>
<dbReference type="Proteomes" id="UP000321424">
    <property type="component" value="Unassembled WGS sequence"/>
</dbReference>
<dbReference type="EMBL" id="BJXA01000011">
    <property type="protein sequence ID" value="GEM37721.1"/>
    <property type="molecule type" value="Genomic_DNA"/>
</dbReference>
<dbReference type="PANTHER" id="PTHR24421:SF10">
    <property type="entry name" value="NITRATE_NITRITE SENSOR PROTEIN NARQ"/>
    <property type="match status" value="1"/>
</dbReference>
<evidence type="ECO:0000256" key="7">
    <source>
        <dbReference type="ARBA" id="ARBA00022840"/>
    </source>
</evidence>
<dbReference type="GO" id="GO:0000155">
    <property type="term" value="F:phosphorelay sensor kinase activity"/>
    <property type="evidence" value="ECO:0007669"/>
    <property type="project" value="InterPro"/>
</dbReference>
<dbReference type="GO" id="GO:0016020">
    <property type="term" value="C:membrane"/>
    <property type="evidence" value="ECO:0007669"/>
    <property type="project" value="InterPro"/>
</dbReference>
<keyword evidence="9" id="KW-1133">Transmembrane helix</keyword>
<keyword evidence="5" id="KW-0547">Nucleotide-binding</keyword>
<dbReference type="CDD" id="cd16917">
    <property type="entry name" value="HATPase_UhpB-NarQ-NarX-like"/>
    <property type="match status" value="1"/>
</dbReference>
<evidence type="ECO:0000256" key="4">
    <source>
        <dbReference type="ARBA" id="ARBA00022679"/>
    </source>
</evidence>
<feature type="transmembrane region" description="Helical" evidence="9">
    <location>
        <begin position="37"/>
        <end position="55"/>
    </location>
</feature>
<sequence length="389" mass="41325">MDVSRSLARQSLLVAVVAALIDAMVLGLSGVFSVAPWQTVAAVAGFVAVDLALAAPPRTAGVVAVAHVVVRLMGAWLLHWHGFGARFADVGFLVAGYRAGAWLAGPTSVLTMLVMCGGVAAGHLLTASYATRDWRILVTSTVAAGCVPWLVGRYTAARGAYIADLEQRERLRRRDHQVALERAVTEERAAIARDLHDVISHHVSAIGIHAGAARMALSDSTNGAATRSLTAVESSSRAAMVDLRRQLDLLHGRDDEGQRQPGLVDIDGLVEHVRAAGLAVEVAVRGAVVDLPESLDVTVYRIVQEMLTNALRHGDGEHARLTVEYLPHRVVIRATNPMPPAPTATDTAAPRGLCGIRRRTELFDGTLDYGLDPAGTCWHTTVSVPIGSV</sequence>
<dbReference type="EC" id="2.7.13.3" evidence="2"/>
<comment type="catalytic activity">
    <reaction evidence="1">
        <text>ATP + protein L-histidine = ADP + protein N-phospho-L-histidine.</text>
        <dbReference type="EC" id="2.7.13.3"/>
    </reaction>
</comment>
<dbReference type="GO" id="GO:0046983">
    <property type="term" value="F:protein dimerization activity"/>
    <property type="evidence" value="ECO:0007669"/>
    <property type="project" value="InterPro"/>
</dbReference>
<feature type="transmembrane region" description="Helical" evidence="9">
    <location>
        <begin position="12"/>
        <end position="31"/>
    </location>
</feature>
<dbReference type="Pfam" id="PF07730">
    <property type="entry name" value="HisKA_3"/>
    <property type="match status" value="1"/>
</dbReference>
<keyword evidence="6 11" id="KW-0418">Kinase</keyword>
<protein>
    <recommendedName>
        <fullName evidence="2">histidine kinase</fullName>
        <ecNumber evidence="2">2.7.13.3</ecNumber>
    </recommendedName>
</protein>
<evidence type="ECO:0000313" key="12">
    <source>
        <dbReference type="Proteomes" id="UP000321424"/>
    </source>
</evidence>
<accession>A0A511MB48</accession>
<evidence type="ECO:0000313" key="11">
    <source>
        <dbReference type="EMBL" id="GEM37721.1"/>
    </source>
</evidence>
<keyword evidence="4" id="KW-0808">Transferase</keyword>
<dbReference type="AlphaFoldDB" id="A0A511MB48"/>
<evidence type="ECO:0000256" key="8">
    <source>
        <dbReference type="ARBA" id="ARBA00023012"/>
    </source>
</evidence>
<feature type="transmembrane region" description="Helical" evidence="9">
    <location>
        <begin position="101"/>
        <end position="125"/>
    </location>
</feature>
<dbReference type="InterPro" id="IPR036890">
    <property type="entry name" value="HATPase_C_sf"/>
</dbReference>
<name>A0A511MB48_9NOCA</name>
<feature type="domain" description="Signal transduction histidine kinase subgroup 3 dimerisation and phosphoacceptor" evidence="10">
    <location>
        <begin position="187"/>
        <end position="251"/>
    </location>
</feature>
<proteinExistence type="predicted"/>
<organism evidence="11 12">
    <name type="scientific">Nocardia ninae NBRC 108245</name>
    <dbReference type="NCBI Taxonomy" id="1210091"/>
    <lineage>
        <taxon>Bacteria</taxon>
        <taxon>Bacillati</taxon>
        <taxon>Actinomycetota</taxon>
        <taxon>Actinomycetes</taxon>
        <taxon>Mycobacteriales</taxon>
        <taxon>Nocardiaceae</taxon>
        <taxon>Nocardia</taxon>
    </lineage>
</organism>